<evidence type="ECO:0000256" key="2">
    <source>
        <dbReference type="PIRSR" id="PIRSR000097-1"/>
    </source>
</evidence>
<evidence type="ECO:0000313" key="6">
    <source>
        <dbReference type="EMBL" id="CEP20317.1"/>
    </source>
</evidence>
<evidence type="ECO:0000256" key="4">
    <source>
        <dbReference type="PIRSR" id="PIRSR000097-3"/>
    </source>
</evidence>
<dbReference type="AlphaFoldDB" id="A0A0H5BYP6"/>
<feature type="active site" description="Proton donor" evidence="2">
    <location>
        <position position="56"/>
    </location>
</feature>
<dbReference type="InterPro" id="IPR023210">
    <property type="entry name" value="NADP_OxRdtase_dom"/>
</dbReference>
<dbReference type="PROSITE" id="PS00798">
    <property type="entry name" value="ALDOKETO_REDUCTASE_1"/>
    <property type="match status" value="1"/>
</dbReference>
<feature type="site" description="Lowers pKa of active site Tyr" evidence="4">
    <location>
        <position position="85"/>
    </location>
</feature>
<reference evidence="7" key="1">
    <citation type="journal article" date="2015" name="J. Biotechnol.">
        <title>The structure of the Cyberlindnera jadinii genome and its relation to Candida utilis analyzed by the occurrence of single nucleotide polymorphisms.</title>
        <authorList>
            <person name="Rupp O."/>
            <person name="Brinkrolf K."/>
            <person name="Buerth C."/>
            <person name="Kunigo M."/>
            <person name="Schneider J."/>
            <person name="Jaenicke S."/>
            <person name="Goesmann A."/>
            <person name="Puehler A."/>
            <person name="Jaeger K.-E."/>
            <person name="Ernst J.F."/>
        </authorList>
    </citation>
    <scope>NUCLEOTIDE SEQUENCE [LARGE SCALE GENOMIC DNA]</scope>
    <source>
        <strain evidence="7">ATCC 18201 / CBS 1600 / BCRC 20928 / JCM 3617 / NBRC 0987 / NRRL Y-1542</strain>
    </source>
</reference>
<gene>
    <name evidence="6" type="primary">ARA1</name>
    <name evidence="6" type="ORF">BN1211_0144</name>
</gene>
<dbReference type="InterPro" id="IPR018170">
    <property type="entry name" value="Aldo/ket_reductase_CS"/>
</dbReference>
<dbReference type="PIRSF" id="PIRSF000097">
    <property type="entry name" value="AKR"/>
    <property type="match status" value="1"/>
</dbReference>
<dbReference type="InterPro" id="IPR036812">
    <property type="entry name" value="NAD(P)_OxRdtase_dom_sf"/>
</dbReference>
<dbReference type="InterPro" id="IPR020471">
    <property type="entry name" value="AKR"/>
</dbReference>
<proteinExistence type="predicted"/>
<feature type="domain" description="NADP-dependent oxidoreductase" evidence="5">
    <location>
        <begin position="22"/>
        <end position="290"/>
    </location>
</feature>
<evidence type="ECO:0000259" key="5">
    <source>
        <dbReference type="Pfam" id="PF00248"/>
    </source>
</evidence>
<keyword evidence="1" id="KW-0560">Oxidoreductase</keyword>
<dbReference type="PROSITE" id="PS00062">
    <property type="entry name" value="ALDOKETO_REDUCTASE_2"/>
    <property type="match status" value="1"/>
</dbReference>
<dbReference type="Gene3D" id="3.20.20.100">
    <property type="entry name" value="NADP-dependent oxidoreductase domain"/>
    <property type="match status" value="1"/>
</dbReference>
<dbReference type="GO" id="GO:0016616">
    <property type="term" value="F:oxidoreductase activity, acting on the CH-OH group of donors, NAD or NADP as acceptor"/>
    <property type="evidence" value="ECO:0007669"/>
    <property type="project" value="UniProtKB-ARBA"/>
</dbReference>
<dbReference type="PRINTS" id="PR00069">
    <property type="entry name" value="ALDKETRDTASE"/>
</dbReference>
<sequence>MSIDTVKLTVKLNDGSIMPALTIGTPWTEEEFEKLPGVLQAAIDNGFRSIDTAWYYGSEPTIGKFLKDLFAKGAVKREDLFITTKVWPSLWDRAELSINKSLEDLGLDYVDLALQHWPVCYKGTDSNGLPKNPRDSNGVLQFDENGDFVTTYKQLLELKARGLVKSVGVSNFTQAHLKRAVDETGVVPSVLQLELHPRIPSLELVQYAESLGVKVAAFSPLGSTGAPLLKEPVVLELSTKYSAQPANVVYAYHLLRGRIVVTRTSNPKRIPTLKTIPSLSEEDIGKLDEIGLKDPKRFIQDDWGVGLGFPHWKDKYSWEEQ</sequence>
<dbReference type="PANTHER" id="PTHR11732">
    <property type="entry name" value="ALDO/KETO REDUCTASE"/>
    <property type="match status" value="1"/>
</dbReference>
<evidence type="ECO:0000313" key="7">
    <source>
        <dbReference type="Proteomes" id="UP000038830"/>
    </source>
</evidence>
<accession>A0A0H5BYP6</accession>
<protein>
    <submittedName>
        <fullName evidence="6">ARA1 protein</fullName>
    </submittedName>
</protein>
<dbReference type="SUPFAM" id="SSF51430">
    <property type="entry name" value="NAD(P)-linked oxidoreductase"/>
    <property type="match status" value="1"/>
</dbReference>
<name>A0A0H5BYP6_CYBJN</name>
<dbReference type="Proteomes" id="UP000038830">
    <property type="component" value="Unassembled WGS sequence"/>
</dbReference>
<feature type="binding site" evidence="3">
    <location>
        <position position="116"/>
    </location>
    <ligand>
        <name>substrate</name>
    </ligand>
</feature>
<organism evidence="6 7">
    <name type="scientific">Cyberlindnera jadinii (strain ATCC 18201 / CBS 1600 / BCRC 20928 / JCM 3617 / NBRC 0987 / NRRL Y-1542)</name>
    <name type="common">Torula yeast</name>
    <name type="synonym">Candida utilis</name>
    <dbReference type="NCBI Taxonomy" id="983966"/>
    <lineage>
        <taxon>Eukaryota</taxon>
        <taxon>Fungi</taxon>
        <taxon>Dikarya</taxon>
        <taxon>Ascomycota</taxon>
        <taxon>Saccharomycotina</taxon>
        <taxon>Saccharomycetes</taxon>
        <taxon>Phaffomycetales</taxon>
        <taxon>Phaffomycetaceae</taxon>
        <taxon>Cyberlindnera</taxon>
    </lineage>
</organism>
<evidence type="ECO:0000256" key="3">
    <source>
        <dbReference type="PIRSR" id="PIRSR000097-2"/>
    </source>
</evidence>
<dbReference type="Pfam" id="PF00248">
    <property type="entry name" value="Aldo_ket_red"/>
    <property type="match status" value="1"/>
</dbReference>
<dbReference type="EMBL" id="CDQK01000001">
    <property type="protein sequence ID" value="CEP20317.1"/>
    <property type="molecule type" value="Genomic_DNA"/>
</dbReference>
<evidence type="ECO:0000256" key="1">
    <source>
        <dbReference type="ARBA" id="ARBA00023002"/>
    </source>
</evidence>